<proteinExistence type="predicted"/>
<dbReference type="EMBL" id="OZ019902">
    <property type="protein sequence ID" value="CAK9194981.1"/>
    <property type="molecule type" value="Genomic_DNA"/>
</dbReference>
<protein>
    <submittedName>
        <fullName evidence="2">Uncharacterized protein</fullName>
    </submittedName>
</protein>
<name>A0ABP0TF69_9BRYO</name>
<evidence type="ECO:0000313" key="3">
    <source>
        <dbReference type="Proteomes" id="UP001497512"/>
    </source>
</evidence>
<organism evidence="2 3">
    <name type="scientific">Sphagnum troendelagicum</name>
    <dbReference type="NCBI Taxonomy" id="128251"/>
    <lineage>
        <taxon>Eukaryota</taxon>
        <taxon>Viridiplantae</taxon>
        <taxon>Streptophyta</taxon>
        <taxon>Embryophyta</taxon>
        <taxon>Bryophyta</taxon>
        <taxon>Sphagnophytina</taxon>
        <taxon>Sphagnopsida</taxon>
        <taxon>Sphagnales</taxon>
        <taxon>Sphagnaceae</taxon>
        <taxon>Sphagnum</taxon>
    </lineage>
</organism>
<reference evidence="2" key="1">
    <citation type="submission" date="2024-02" db="EMBL/GenBank/DDBJ databases">
        <authorList>
            <consortium name="ELIXIR-Norway"/>
            <consortium name="Elixir Norway"/>
        </authorList>
    </citation>
    <scope>NUCLEOTIDE SEQUENCE</scope>
</reference>
<accession>A0ABP0TF69</accession>
<gene>
    <name evidence="2" type="ORF">CSSPTR1EN2_LOCUS2796</name>
</gene>
<keyword evidence="3" id="KW-1185">Reference proteome</keyword>
<sequence>MKMKLDTYNLHLFDDEKSTEAEIGTHVAKEFGGKACPANFEELDHLASQVLQRSSQAKETGGTMKSTLGFISKCGSGVLDCTHEPLYLPMKGELCSSLKSLQGRTGGNLCSKVGDARRSFEELDRVLRERKLMVEHTWKRNHQYSVKEYKKQDEDVLISRSNEFSGEFTHASNTGVRPGQRRWQSRQEEEARELAVIEAAEEFLNKGIKDNLSLYDCLLQKTEGQLGFQPNLSALHTCDNEQTMASQDCRVSTSNLSSGFQGMLGAWDFSDLHGEIYMGSEDVGVAARVNKEQWQQSNCPPIVALEPCNHPVGVGQSVSSAWGFESNYSSPLESPGDFVQPVQGGGECLTHSRQSSDPGVEIWKSRDSWRPEMRRASTDGHQLASMKSFAVSRMGIAVKSKSFTSTQSMDTLCRRRSCSISPVQTRPSRGRCLKKFCQAVAAGLEGGLRSGRRKGQSGLQHSEEARRSIDATNNVITLPERSMRVWTHPTQEVRGDEHQTMISRQQKWLHWSHHQMSPQRTSIFTLATDEKGQR</sequence>
<evidence type="ECO:0000256" key="1">
    <source>
        <dbReference type="SAM" id="MobiDB-lite"/>
    </source>
</evidence>
<feature type="region of interest" description="Disordered" evidence="1">
    <location>
        <begin position="448"/>
        <end position="468"/>
    </location>
</feature>
<evidence type="ECO:0000313" key="2">
    <source>
        <dbReference type="EMBL" id="CAK9194981.1"/>
    </source>
</evidence>
<dbReference type="Proteomes" id="UP001497512">
    <property type="component" value="Chromosome 10"/>
</dbReference>